<feature type="domain" description="HAMP" evidence="16">
    <location>
        <begin position="191"/>
        <end position="243"/>
    </location>
</feature>
<dbReference type="RefSeq" id="WP_166063159.1">
    <property type="nucleotide sequence ID" value="NZ_CP049889.1"/>
</dbReference>
<evidence type="ECO:0000313" key="18">
    <source>
        <dbReference type="Proteomes" id="UP000501830"/>
    </source>
</evidence>
<evidence type="ECO:0000259" key="15">
    <source>
        <dbReference type="PROSITE" id="PS50109"/>
    </source>
</evidence>
<evidence type="ECO:0000256" key="13">
    <source>
        <dbReference type="ARBA" id="ARBA00023136"/>
    </source>
</evidence>
<dbReference type="GO" id="GO:0005524">
    <property type="term" value="F:ATP binding"/>
    <property type="evidence" value="ECO:0007669"/>
    <property type="project" value="UniProtKB-KW"/>
</dbReference>
<dbReference type="Pfam" id="PF17203">
    <property type="entry name" value="sCache_3_2"/>
    <property type="match status" value="1"/>
</dbReference>
<dbReference type="CDD" id="cd06225">
    <property type="entry name" value="HAMP"/>
    <property type="match status" value="1"/>
</dbReference>
<evidence type="ECO:0000256" key="5">
    <source>
        <dbReference type="ARBA" id="ARBA00022553"/>
    </source>
</evidence>
<dbReference type="Pfam" id="PF02518">
    <property type="entry name" value="HATPase_c"/>
    <property type="match status" value="1"/>
</dbReference>
<evidence type="ECO:0000256" key="1">
    <source>
        <dbReference type="ARBA" id="ARBA00000085"/>
    </source>
</evidence>
<keyword evidence="9" id="KW-0418">Kinase</keyword>
<evidence type="ECO:0000256" key="9">
    <source>
        <dbReference type="ARBA" id="ARBA00022777"/>
    </source>
</evidence>
<dbReference type="SMART" id="SM00304">
    <property type="entry name" value="HAMP"/>
    <property type="match status" value="1"/>
</dbReference>
<dbReference type="SMART" id="SM00387">
    <property type="entry name" value="HATPase_c"/>
    <property type="match status" value="1"/>
</dbReference>
<dbReference type="InterPro" id="IPR011712">
    <property type="entry name" value="Sig_transdc_His_kin_sub3_dim/P"/>
</dbReference>
<dbReference type="GO" id="GO:0005886">
    <property type="term" value="C:plasma membrane"/>
    <property type="evidence" value="ECO:0007669"/>
    <property type="project" value="UniProtKB-SubCell"/>
</dbReference>
<evidence type="ECO:0000313" key="17">
    <source>
        <dbReference type="EMBL" id="QIK52096.1"/>
    </source>
</evidence>
<feature type="domain" description="Histidine kinase" evidence="15">
    <location>
        <begin position="280"/>
        <end position="473"/>
    </location>
</feature>
<dbReference type="SUPFAM" id="SSF55874">
    <property type="entry name" value="ATPase domain of HSP90 chaperone/DNA topoisomerase II/histidine kinase"/>
    <property type="match status" value="1"/>
</dbReference>
<dbReference type="PANTHER" id="PTHR24421:SF10">
    <property type="entry name" value="NITRATE_NITRITE SENSOR PROTEIN NARQ"/>
    <property type="match status" value="1"/>
</dbReference>
<dbReference type="Pfam" id="PF00672">
    <property type="entry name" value="HAMP"/>
    <property type="match status" value="1"/>
</dbReference>
<dbReference type="Proteomes" id="UP000501830">
    <property type="component" value="Chromosome"/>
</dbReference>
<keyword evidence="18" id="KW-1185">Reference proteome</keyword>
<dbReference type="PROSITE" id="PS50109">
    <property type="entry name" value="HIS_KIN"/>
    <property type="match status" value="1"/>
</dbReference>
<feature type="transmembrane region" description="Helical" evidence="14">
    <location>
        <begin position="12"/>
        <end position="33"/>
    </location>
</feature>
<dbReference type="GeneID" id="94553353"/>
<evidence type="ECO:0000256" key="10">
    <source>
        <dbReference type="ARBA" id="ARBA00022840"/>
    </source>
</evidence>
<evidence type="ECO:0000256" key="11">
    <source>
        <dbReference type="ARBA" id="ARBA00022989"/>
    </source>
</evidence>
<dbReference type="InterPro" id="IPR003660">
    <property type="entry name" value="HAMP_dom"/>
</dbReference>
<keyword evidence="12" id="KW-0902">Two-component regulatory system</keyword>
<dbReference type="Gene3D" id="6.10.340.10">
    <property type="match status" value="1"/>
</dbReference>
<evidence type="ECO:0000256" key="4">
    <source>
        <dbReference type="ARBA" id="ARBA00022475"/>
    </source>
</evidence>
<keyword evidence="10" id="KW-0067">ATP-binding</keyword>
<evidence type="ECO:0000256" key="12">
    <source>
        <dbReference type="ARBA" id="ARBA00023012"/>
    </source>
</evidence>
<dbReference type="InterPro" id="IPR036890">
    <property type="entry name" value="HATPase_C_sf"/>
</dbReference>
<reference evidence="17 18" key="1">
    <citation type="journal article" date="2017" name="Int. J. Syst. Evol. Microbiol.">
        <title>Jeotgalibaca porci sp. nov. and Jeotgalibaca arthritidis sp. nov., isolated from pigs, and emended description of the genus Jeotgalibaca.</title>
        <authorList>
            <person name="Zamora L."/>
            <person name="Perez-Sancho M."/>
            <person name="Dominguez L."/>
            <person name="Fernandez-Garayzabal J.F."/>
            <person name="Vela A.I."/>
        </authorList>
    </citation>
    <scope>NUCLEOTIDE SEQUENCE [LARGE SCALE GENOMIC DNA]</scope>
    <source>
        <strain evidence="17 18">CCUG 69148</strain>
    </source>
</reference>
<dbReference type="Pfam" id="PF07730">
    <property type="entry name" value="HisKA_3"/>
    <property type="match status" value="1"/>
</dbReference>
<comment type="subcellular location">
    <subcellularLocation>
        <location evidence="2">Cell membrane</location>
        <topology evidence="2">Multi-pass membrane protein</topology>
    </subcellularLocation>
</comment>
<dbReference type="InterPro" id="IPR050482">
    <property type="entry name" value="Sensor_HK_TwoCompSys"/>
</dbReference>
<keyword evidence="8" id="KW-0547">Nucleotide-binding</keyword>
<keyword evidence="5" id="KW-0597">Phosphoprotein</keyword>
<proteinExistence type="predicted"/>
<dbReference type="CDD" id="cd16917">
    <property type="entry name" value="HATPase_UhpB-NarQ-NarX-like"/>
    <property type="match status" value="1"/>
</dbReference>
<evidence type="ECO:0000256" key="14">
    <source>
        <dbReference type="SAM" id="Phobius"/>
    </source>
</evidence>
<dbReference type="InterPro" id="IPR033463">
    <property type="entry name" value="sCache_3"/>
</dbReference>
<evidence type="ECO:0000256" key="3">
    <source>
        <dbReference type="ARBA" id="ARBA00012438"/>
    </source>
</evidence>
<keyword evidence="6" id="KW-0808">Transferase</keyword>
<sequence length="483" mass="54576">MKWMNNLKINQKILAAIMLSSLFLASIFGWIIWDSLTNMMMEDLAKRGTSIAKNIAETSSDYILFDDQYSVDSLINETKKVDEEIRYILVFNSRGRLYAHTFSNPEMLPKGILKARSSQVVAQPQHIILSSDEGNIHDVAVPIEEGEVGYVRVGMSEEKSLEYIYSRIAKLLMATLFVSIGAIGIAYLATRMITKPINTLVDVALGISAGNLSLRAEETSSDEIGELARTFNEMTNHLINSNKEVDYLLKELQHKDLLRDKLISKLLSVQEDERKRISRELHDETSQALTSLMVTMRIMANEAKDSEQRELLYTSRDIAAGILRQIRDLAVELRPPILDKMGLVSAIKKYARNFEENHQIQVLLFVPQEDVAIAEHITLALYRIVQESMNNVVKHTNATEIRIGLEISKQWIDLTVTDNGQGIHKASFEKAKQQNRIGIHGMKERAELQGGTFLIRANEKKGTEIYVSMPLNPERSDKVGAET</sequence>
<organism evidence="17 18">
    <name type="scientific">Jeotgalibaca porci</name>
    <dbReference type="NCBI Taxonomy" id="1868793"/>
    <lineage>
        <taxon>Bacteria</taxon>
        <taxon>Bacillati</taxon>
        <taxon>Bacillota</taxon>
        <taxon>Bacilli</taxon>
        <taxon>Lactobacillales</taxon>
        <taxon>Carnobacteriaceae</taxon>
        <taxon>Jeotgalibaca</taxon>
    </lineage>
</organism>
<keyword evidence="4" id="KW-1003">Cell membrane</keyword>
<dbReference type="AlphaFoldDB" id="A0A6G7WIN7"/>
<gene>
    <name evidence="17" type="ORF">G7058_08670</name>
</gene>
<evidence type="ECO:0000256" key="2">
    <source>
        <dbReference type="ARBA" id="ARBA00004651"/>
    </source>
</evidence>
<feature type="transmembrane region" description="Helical" evidence="14">
    <location>
        <begin position="168"/>
        <end position="189"/>
    </location>
</feature>
<dbReference type="InterPro" id="IPR005467">
    <property type="entry name" value="His_kinase_dom"/>
</dbReference>
<dbReference type="SUPFAM" id="SSF158472">
    <property type="entry name" value="HAMP domain-like"/>
    <property type="match status" value="1"/>
</dbReference>
<keyword evidence="11 14" id="KW-1133">Transmembrane helix</keyword>
<evidence type="ECO:0000256" key="7">
    <source>
        <dbReference type="ARBA" id="ARBA00022692"/>
    </source>
</evidence>
<name>A0A6G7WIN7_9LACT</name>
<protein>
    <recommendedName>
        <fullName evidence="3">histidine kinase</fullName>
        <ecNumber evidence="3">2.7.13.3</ecNumber>
    </recommendedName>
</protein>
<dbReference type="EMBL" id="CP049889">
    <property type="protein sequence ID" value="QIK52096.1"/>
    <property type="molecule type" value="Genomic_DNA"/>
</dbReference>
<dbReference type="GO" id="GO:0046983">
    <property type="term" value="F:protein dimerization activity"/>
    <property type="evidence" value="ECO:0007669"/>
    <property type="project" value="InterPro"/>
</dbReference>
<keyword evidence="13 14" id="KW-0472">Membrane</keyword>
<keyword evidence="7 14" id="KW-0812">Transmembrane</keyword>
<dbReference type="InterPro" id="IPR003594">
    <property type="entry name" value="HATPase_dom"/>
</dbReference>
<dbReference type="Gene3D" id="1.20.5.1930">
    <property type="match status" value="1"/>
</dbReference>
<comment type="catalytic activity">
    <reaction evidence="1">
        <text>ATP + protein L-histidine = ADP + protein N-phospho-L-histidine.</text>
        <dbReference type="EC" id="2.7.13.3"/>
    </reaction>
</comment>
<dbReference type="GO" id="GO:0000155">
    <property type="term" value="F:phosphorelay sensor kinase activity"/>
    <property type="evidence" value="ECO:0007669"/>
    <property type="project" value="InterPro"/>
</dbReference>
<accession>A0A6G7WIN7</accession>
<dbReference type="PROSITE" id="PS50885">
    <property type="entry name" value="HAMP"/>
    <property type="match status" value="1"/>
</dbReference>
<evidence type="ECO:0000256" key="8">
    <source>
        <dbReference type="ARBA" id="ARBA00022741"/>
    </source>
</evidence>
<dbReference type="Gene3D" id="3.30.565.10">
    <property type="entry name" value="Histidine kinase-like ATPase, C-terminal domain"/>
    <property type="match status" value="1"/>
</dbReference>
<dbReference type="EC" id="2.7.13.3" evidence="3"/>
<dbReference type="KEGG" id="jpo:G7058_08670"/>
<dbReference type="PANTHER" id="PTHR24421">
    <property type="entry name" value="NITRATE/NITRITE SENSOR PROTEIN NARX-RELATED"/>
    <property type="match status" value="1"/>
</dbReference>
<evidence type="ECO:0000259" key="16">
    <source>
        <dbReference type="PROSITE" id="PS50885"/>
    </source>
</evidence>
<evidence type="ECO:0000256" key="6">
    <source>
        <dbReference type="ARBA" id="ARBA00022679"/>
    </source>
</evidence>